<evidence type="ECO:0000256" key="11">
    <source>
        <dbReference type="PIRSR" id="PIRSR600183-50"/>
    </source>
</evidence>
<protein>
    <recommendedName>
        <fullName evidence="7">ornithine decarboxylase</fullName>
        <ecNumber evidence="7">4.1.1.17</ecNumber>
    </recommendedName>
</protein>
<comment type="subunit">
    <text evidence="9">Homodimer. Only the dimer is catalytically active, as the active sites are constructed of residues from both monomers.</text>
</comment>
<keyword evidence="5" id="KW-0456">Lyase</keyword>
<feature type="modified residue" description="N6-(pyridoxal phosphate)lysine" evidence="11">
    <location>
        <position position="30"/>
    </location>
</feature>
<dbReference type="FunCoup" id="F6YG34">
    <property type="interactions" value="1"/>
</dbReference>
<evidence type="ECO:0000256" key="7">
    <source>
        <dbReference type="ARBA" id="ARBA00034138"/>
    </source>
</evidence>
<dbReference type="CDD" id="cd00622">
    <property type="entry name" value="PLPDE_III_ODC"/>
    <property type="match status" value="1"/>
</dbReference>
<dbReference type="OMA" id="SFDCASQ"/>
<reference evidence="14" key="1">
    <citation type="journal article" date="2002" name="Science">
        <title>The draft genome of Ciona intestinalis: insights into chordate and vertebrate origins.</title>
        <authorList>
            <person name="Dehal P."/>
            <person name="Satou Y."/>
            <person name="Campbell R.K."/>
            <person name="Chapman J."/>
            <person name="Degnan B."/>
            <person name="De Tomaso A."/>
            <person name="Davidson B."/>
            <person name="Di Gregorio A."/>
            <person name="Gelpke M."/>
            <person name="Goodstein D.M."/>
            <person name="Harafuji N."/>
            <person name="Hastings K.E."/>
            <person name="Ho I."/>
            <person name="Hotta K."/>
            <person name="Huang W."/>
            <person name="Kawashima T."/>
            <person name="Lemaire P."/>
            <person name="Martinez D."/>
            <person name="Meinertzhagen I.A."/>
            <person name="Necula S."/>
            <person name="Nonaka M."/>
            <person name="Putnam N."/>
            <person name="Rash S."/>
            <person name="Saiga H."/>
            <person name="Satake M."/>
            <person name="Terry A."/>
            <person name="Yamada L."/>
            <person name="Wang H.G."/>
            <person name="Awazu S."/>
            <person name="Azumi K."/>
            <person name="Boore J."/>
            <person name="Branno M."/>
            <person name="Chin-Bow S."/>
            <person name="DeSantis R."/>
            <person name="Doyle S."/>
            <person name="Francino P."/>
            <person name="Keys D.N."/>
            <person name="Haga S."/>
            <person name="Hayashi H."/>
            <person name="Hino K."/>
            <person name="Imai K.S."/>
            <person name="Inaba K."/>
            <person name="Kano S."/>
            <person name="Kobayashi K."/>
            <person name="Kobayashi M."/>
            <person name="Lee B.I."/>
            <person name="Makabe K.W."/>
            <person name="Manohar C."/>
            <person name="Matassi G."/>
            <person name="Medina M."/>
            <person name="Mochizuki Y."/>
            <person name="Mount S."/>
            <person name="Morishita T."/>
            <person name="Miura S."/>
            <person name="Nakayama A."/>
            <person name="Nishizaka S."/>
            <person name="Nomoto H."/>
            <person name="Ohta F."/>
            <person name="Oishi K."/>
            <person name="Rigoutsos I."/>
            <person name="Sano M."/>
            <person name="Sasaki A."/>
            <person name="Sasakura Y."/>
            <person name="Shoguchi E."/>
            <person name="Shin-i T."/>
            <person name="Spagnuolo A."/>
            <person name="Stainier D."/>
            <person name="Suzuki M.M."/>
            <person name="Tassy O."/>
            <person name="Takatori N."/>
            <person name="Tokuoka M."/>
            <person name="Yagi K."/>
            <person name="Yoshizaki F."/>
            <person name="Wada S."/>
            <person name="Zhang C."/>
            <person name="Hyatt P.D."/>
            <person name="Larimer F."/>
            <person name="Detter C."/>
            <person name="Doggett N."/>
            <person name="Glavina T."/>
            <person name="Hawkins T."/>
            <person name="Richardson P."/>
            <person name="Lucas S."/>
            <person name="Kohara Y."/>
            <person name="Levine M."/>
            <person name="Satoh N."/>
            <person name="Rokhsar D.S."/>
        </authorList>
    </citation>
    <scope>NUCLEOTIDE SEQUENCE [LARGE SCALE GENOMIC DNA]</scope>
</reference>
<dbReference type="Gene3D" id="3.20.20.10">
    <property type="entry name" value="Alanine racemase"/>
    <property type="match status" value="1"/>
</dbReference>
<dbReference type="STRING" id="7719.ENSCINP00000008768"/>
<reference evidence="13" key="2">
    <citation type="journal article" date="2008" name="Genome Biol.">
        <title>Improved genome assembly and evidence-based global gene model set for the chordate Ciona intestinalis: new insight into intron and operon populations.</title>
        <authorList>
            <person name="Satou Y."/>
            <person name="Mineta K."/>
            <person name="Ogasawara M."/>
            <person name="Sasakura Y."/>
            <person name="Shoguchi E."/>
            <person name="Ueno K."/>
            <person name="Yamada L."/>
            <person name="Matsumoto J."/>
            <person name="Wasserscheid J."/>
            <person name="Dewar K."/>
            <person name="Wiley G.B."/>
            <person name="Macmil S.L."/>
            <person name="Roe B.A."/>
            <person name="Zeller R.W."/>
            <person name="Hastings K.E."/>
            <person name="Lemaire P."/>
            <person name="Lindquist E."/>
            <person name="Endo T."/>
            <person name="Hotta K."/>
            <person name="Inaba K."/>
        </authorList>
    </citation>
    <scope>NUCLEOTIDE SEQUENCE [LARGE SCALE GENOMIC DNA]</scope>
    <source>
        <strain evidence="13">wild type</strain>
    </source>
</reference>
<dbReference type="InterPro" id="IPR000183">
    <property type="entry name" value="Orn/DAP/Arg_de-COase"/>
</dbReference>
<evidence type="ECO:0000256" key="6">
    <source>
        <dbReference type="ARBA" id="ARBA00034115"/>
    </source>
</evidence>
<dbReference type="InterPro" id="IPR009006">
    <property type="entry name" value="Ala_racemase/Decarboxylase_C"/>
</dbReference>
<dbReference type="PANTHER" id="PTHR11482:SF6">
    <property type="entry name" value="ORNITHINE DECARBOXYLASE 1-RELATED"/>
    <property type="match status" value="1"/>
</dbReference>
<evidence type="ECO:0000256" key="3">
    <source>
        <dbReference type="ARBA" id="ARBA00022898"/>
    </source>
</evidence>
<dbReference type="InterPro" id="IPR029066">
    <property type="entry name" value="PLP-binding_barrel"/>
</dbReference>
<feature type="domain" description="Orn/DAP/Arg decarboxylase 2 N-terminal" evidence="12">
    <location>
        <begin position="8"/>
        <end position="236"/>
    </location>
</feature>
<evidence type="ECO:0000256" key="8">
    <source>
        <dbReference type="ARBA" id="ARBA00037173"/>
    </source>
</evidence>
<reference evidence="13" key="3">
    <citation type="submission" date="2025-08" db="UniProtKB">
        <authorList>
            <consortium name="Ensembl"/>
        </authorList>
    </citation>
    <scope>IDENTIFICATION</scope>
</reference>
<dbReference type="InterPro" id="IPR002433">
    <property type="entry name" value="Orn_de-COase"/>
</dbReference>
<dbReference type="Proteomes" id="UP000008144">
    <property type="component" value="Chromosome 12"/>
</dbReference>
<evidence type="ECO:0000256" key="9">
    <source>
        <dbReference type="ARBA" id="ARBA00046672"/>
    </source>
</evidence>
<dbReference type="PRINTS" id="PR01179">
    <property type="entry name" value="ODADCRBXLASE"/>
</dbReference>
<dbReference type="GeneTree" id="ENSGT00950000182995"/>
<keyword evidence="3 11" id="KW-0663">Pyridoxal phosphate</keyword>
<dbReference type="Ensembl" id="ENSCINT00000008768.3">
    <property type="protein sequence ID" value="ENSCINP00000008768.3"/>
    <property type="gene ID" value="ENSCING00000018419.1"/>
</dbReference>
<comment type="pathway">
    <text evidence="6">Amine and polyamine biosynthesis; putrescine biosynthesis via L-ornithine pathway; putrescine from L-ornithine: step 1/1.</text>
</comment>
<evidence type="ECO:0000256" key="5">
    <source>
        <dbReference type="ARBA" id="ARBA00023239"/>
    </source>
</evidence>
<dbReference type="SUPFAM" id="SSF50621">
    <property type="entry name" value="Alanine racemase C-terminal domain-like"/>
    <property type="match status" value="1"/>
</dbReference>
<dbReference type="GO" id="GO:0004586">
    <property type="term" value="F:ornithine decarboxylase activity"/>
    <property type="evidence" value="ECO:0000318"/>
    <property type="project" value="GO_Central"/>
</dbReference>
<dbReference type="AlphaFoldDB" id="F6YG34"/>
<organism evidence="13 14">
    <name type="scientific">Ciona intestinalis</name>
    <name type="common">Transparent sea squirt</name>
    <name type="synonym">Ascidia intestinalis</name>
    <dbReference type="NCBI Taxonomy" id="7719"/>
    <lineage>
        <taxon>Eukaryota</taxon>
        <taxon>Metazoa</taxon>
        <taxon>Chordata</taxon>
        <taxon>Tunicata</taxon>
        <taxon>Ascidiacea</taxon>
        <taxon>Phlebobranchia</taxon>
        <taxon>Cionidae</taxon>
        <taxon>Ciona</taxon>
    </lineage>
</organism>
<dbReference type="EMBL" id="EAAA01000853">
    <property type="status" value="NOT_ANNOTATED_CDS"/>
    <property type="molecule type" value="Genomic_DNA"/>
</dbReference>
<comment type="catalytic activity">
    <reaction evidence="10">
        <text>L-ornithine + H(+) = putrescine + CO2</text>
        <dbReference type="Rhea" id="RHEA:22964"/>
        <dbReference type="ChEBI" id="CHEBI:15378"/>
        <dbReference type="ChEBI" id="CHEBI:16526"/>
        <dbReference type="ChEBI" id="CHEBI:46911"/>
        <dbReference type="ChEBI" id="CHEBI:326268"/>
        <dbReference type="EC" id="4.1.1.17"/>
    </reaction>
</comment>
<dbReference type="PANTHER" id="PTHR11482">
    <property type="entry name" value="ARGININE/DIAMINOPIMELATE/ORNITHINE DECARBOXYLASE"/>
    <property type="match status" value="1"/>
</dbReference>
<evidence type="ECO:0000259" key="12">
    <source>
        <dbReference type="Pfam" id="PF02784"/>
    </source>
</evidence>
<feature type="active site" description="Proton donor" evidence="11">
    <location>
        <position position="302"/>
    </location>
</feature>
<dbReference type="Gene3D" id="2.40.37.10">
    <property type="entry name" value="Lyase, Ornithine Decarboxylase, Chain A, domain 1"/>
    <property type="match status" value="1"/>
</dbReference>
<dbReference type="HOGENOM" id="CLU_026444_1_2_1"/>
<dbReference type="InParanoid" id="F6YG34"/>
<evidence type="ECO:0000313" key="13">
    <source>
        <dbReference type="Ensembl" id="ENSCINP00000008768.3"/>
    </source>
</evidence>
<evidence type="ECO:0000256" key="4">
    <source>
        <dbReference type="ARBA" id="ARBA00023115"/>
    </source>
</evidence>
<dbReference type="Pfam" id="PF02784">
    <property type="entry name" value="Orn_Arg_deC_N"/>
    <property type="match status" value="1"/>
</dbReference>
<comment type="similarity">
    <text evidence="2">Belongs to the Orn/Lys/Arg decarboxylase class-II family.</text>
</comment>
<evidence type="ECO:0000256" key="10">
    <source>
        <dbReference type="ARBA" id="ARBA00049127"/>
    </source>
</evidence>
<dbReference type="InterPro" id="IPR022653">
    <property type="entry name" value="De-COase2_pyr-phos_BS"/>
</dbReference>
<dbReference type="SUPFAM" id="SSF51419">
    <property type="entry name" value="PLP-binding barrel"/>
    <property type="match status" value="1"/>
</dbReference>
<evidence type="ECO:0000256" key="2">
    <source>
        <dbReference type="ARBA" id="ARBA00008872"/>
    </source>
</evidence>
<sequence>LGMGLFLQVVRNLQLWTKQLPQIRPYYAMKCNPSQPVVQLLASLGVGFDCASKFEIESALKCGVKPDDILFAVPCKMSSHIEYACRTGVRMTFDNVDELHKIKRIHPTGKLLLRLNVTDFEKGVKFGDKFGASMSEARKLTLLCKELNLNLVGICFHPGSGSDSSEATRNCLHRCKELYDFATSNEIHLKIIDIGGGFVCGENFIEISEQVTATVGKLFPPETGVTVIAEPGRFFVKNAFGFVTPVHGKAIVGDRAKYYIGAGVFSTFCMTLFEKFERIPENLSRKAEKCDLYSSTVYGPTCAGVDVVLNNILLPEAQIGDWWFFDNMGAYSSLVSLGFNGYMVLKTGFYISQDIWNEISEKLDPDCPLFEQYRQPQKLDR</sequence>
<keyword evidence="4" id="KW-0620">Polyamine biosynthesis</keyword>
<dbReference type="GO" id="GO:0005737">
    <property type="term" value="C:cytoplasm"/>
    <property type="evidence" value="ECO:0000318"/>
    <property type="project" value="GO_Central"/>
</dbReference>
<keyword evidence="14" id="KW-1185">Reference proteome</keyword>
<comment type="cofactor">
    <cofactor evidence="1 11">
        <name>pyridoxal 5'-phosphate</name>
        <dbReference type="ChEBI" id="CHEBI:597326"/>
    </cofactor>
</comment>
<reference evidence="13" key="4">
    <citation type="submission" date="2025-09" db="UniProtKB">
        <authorList>
            <consortium name="Ensembl"/>
        </authorList>
    </citation>
    <scope>IDENTIFICATION</scope>
</reference>
<dbReference type="InterPro" id="IPR022644">
    <property type="entry name" value="De-COase2_N"/>
</dbReference>
<dbReference type="PROSITE" id="PS00878">
    <property type="entry name" value="ODR_DC_2_1"/>
    <property type="match status" value="1"/>
</dbReference>
<dbReference type="PRINTS" id="PR01182">
    <property type="entry name" value="ORNDCRBXLASE"/>
</dbReference>
<comment type="function">
    <text evidence="8">Catalyzes the first and rate-limiting step of polyamine biosynthesis that converts ornithine into putrescine, which is the precursor for the polyamines, spermidine and spermine. Polyamines are essential for cell proliferation and are implicated in cellular processes, ranging from DNA replication to apoptosis.</text>
</comment>
<dbReference type="EC" id="4.1.1.17" evidence="7"/>
<name>F6YG34_CIOIN</name>
<proteinExistence type="inferred from homology"/>
<evidence type="ECO:0000313" key="14">
    <source>
        <dbReference type="Proteomes" id="UP000008144"/>
    </source>
</evidence>
<accession>F6YG34</accession>
<evidence type="ECO:0000256" key="1">
    <source>
        <dbReference type="ARBA" id="ARBA00001933"/>
    </source>
</evidence>
<dbReference type="FunFam" id="3.20.20.10:FF:000005">
    <property type="entry name" value="Ornithine decarboxylase"/>
    <property type="match status" value="1"/>
</dbReference>
<dbReference type="GO" id="GO:0033387">
    <property type="term" value="P:putrescine biosynthetic process from arginine, via ornithine"/>
    <property type="evidence" value="ECO:0000318"/>
    <property type="project" value="GO_Central"/>
</dbReference>